<organism evidence="1 2">
    <name type="scientific">Avena sativa</name>
    <name type="common">Oat</name>
    <dbReference type="NCBI Taxonomy" id="4498"/>
    <lineage>
        <taxon>Eukaryota</taxon>
        <taxon>Viridiplantae</taxon>
        <taxon>Streptophyta</taxon>
        <taxon>Embryophyta</taxon>
        <taxon>Tracheophyta</taxon>
        <taxon>Spermatophyta</taxon>
        <taxon>Magnoliopsida</taxon>
        <taxon>Liliopsida</taxon>
        <taxon>Poales</taxon>
        <taxon>Poaceae</taxon>
        <taxon>BOP clade</taxon>
        <taxon>Pooideae</taxon>
        <taxon>Poodae</taxon>
        <taxon>Poeae</taxon>
        <taxon>Poeae Chloroplast Group 1 (Aveneae type)</taxon>
        <taxon>Aveninae</taxon>
        <taxon>Avena</taxon>
    </lineage>
</organism>
<accession>A0ACD5TDD5</accession>
<reference evidence="1" key="2">
    <citation type="submission" date="2025-09" db="UniProtKB">
        <authorList>
            <consortium name="EnsemblPlants"/>
        </authorList>
    </citation>
    <scope>IDENTIFICATION</scope>
</reference>
<evidence type="ECO:0000313" key="2">
    <source>
        <dbReference type="Proteomes" id="UP001732700"/>
    </source>
</evidence>
<sequence length="1612" mass="180276">MEATEDAFLVAAIGWLVQTILASLQANKLESWVPEAGLAEKIGELRREVKKVGTVVADVKGTAIGDTPLARSLARLKELLYDADDALDELDYNRLRQQVQGDNWHEPEGMHGATLVDKRSRANDDIPSSSVGRIRSKAWDNFHIITDEAGKPLKAKCNYCDVELKCGTINGTSVLRNHVRSKSCKKKQEATDGPTDPSFLGTGDATENSTSAAVGISPSRKRMRDGDLAQITKANTKHWNTAEISSRIQKIISELKEIGQAVSDLMKPYQPHSVESSNHFQNTTSETCLRTSSNGQMKVYGRLAEKNSIIKLMKEGKSEGVTVLPIVGIGGVGKTALAQYVFSDPVVQSQFEHMIWVSVSKNLDETELCTKILDLFPQETHNGLYSFSTPQQVLKNQMKSKSILLVLDDLCYDMNDCQWIQLLDTLKSSNSNGSVILVTNRKLSVAKKIGTTEPIKLSSLKSDDFWLLFKACSFGEENYEGHRSLSIIGHQIAKKLKGNPLAAVTAGGLLRDHLTIEHWTDILKNEDWKSLGLSGGIMPALKLTYDQVPYHLHQCFSYCSIFPENYQFLGSELVNIWISQGFVRAGDSSKRLEEIGMDYLAEMVNMGYFQQTEKEVFSQGIQACYVICGLMHDFARISSRNECATLDSLQSNELMPRLPSIRHLSVVSDFEHSTDQNGNILWNEKFEVKLISVLASLKKLRTLVLIGQYDKFFLESFKKIIQKAEKLHLLQISSKYADLVSSLCVLVNPTHLRYLKLEADEGAGASFHGLSTFFHLQLLDIDPYTDLIIPHGIYNLVSLRHLAVEEGIHASFYSIGKMTSLQELRNFIVQNSSGSDIAQLQSMNQLVQLGVSQLENVTTRDEACGAKLRDKRHLEMLRFAWTHTVSQDKYDSYLSSEQYLNIVDINEELSPANDCGPSYRPSMDTAKEVLEGLEPHMDLKHLQISGYTGTVAPAWLASNIAHTSLQTLHLEYCAELQILPSLEGLPFLSKLKLKNMQKVIEAVVPPLEELILIGMPMLQRCSSNSTRELNRSLRILKIKRCHALKVFDIIENDPALEIQQKSFFPCLRKLIICDCPLLKVHTPLPPSTTISALFISGVSTLPAMEGSVSDTLTIGTYDDDFDKVCDEMVTLDDRILAFHHLRGLKTMRIQRCPNLESISLNGLRELVSLESLEINNCERVFSSEVLLDHACEGLTRASRHVFPSLLRLSIVSCGISGRQVSMMLRHAPVLEELVLSHCPQFTQLSIEEGKNDEPSLFSATQTSSSVYHDAAMTRSDIVGLLRIPLNLISSMKKILIIRCPNFTFNGRNDGFAGLTSLEKLEIWGGPNQIFTNNNEGNAGLPTHEDLESWDFAELLSCLFDENGNNGKSNGRLLLPPSLGELHISNYSSEMLQLCFPSDELNYLKILRVTESPSFKSLQLHSCTTLEKLNISNCKSLTLESLQSLGSLRYLKVEMSPSLAPCLECLSGQHHQLLPRLENLEIDDPFVLTTSFCKHLTSLQRLELVESKEKSLSRLTEEQERSLLFLTSLQELQFRYCKNLVALPRGLHSLPSLKRLHILNCGSLLSLPEKGLPHSLEELKIGNFYGCSQQLIEQCKMRATRKLKVKIGLHYIN</sequence>
<evidence type="ECO:0000313" key="1">
    <source>
        <dbReference type="EnsemblPlants" id="AVESA.00010b.r2.1AG0034250.1.CDS"/>
    </source>
</evidence>
<dbReference type="EnsemblPlants" id="AVESA.00010b.r2.1AG0034250.1">
    <property type="protein sequence ID" value="AVESA.00010b.r2.1AG0034250.1.CDS"/>
    <property type="gene ID" value="AVESA.00010b.r2.1AG0034250"/>
</dbReference>
<proteinExistence type="predicted"/>
<dbReference type="Proteomes" id="UP001732700">
    <property type="component" value="Chromosome 1A"/>
</dbReference>
<protein>
    <submittedName>
        <fullName evidence="1">Uncharacterized protein</fullName>
    </submittedName>
</protein>
<name>A0ACD5TDD5_AVESA</name>
<keyword evidence="2" id="KW-1185">Reference proteome</keyword>
<reference evidence="1" key="1">
    <citation type="submission" date="2021-05" db="EMBL/GenBank/DDBJ databases">
        <authorList>
            <person name="Scholz U."/>
            <person name="Mascher M."/>
            <person name="Fiebig A."/>
        </authorList>
    </citation>
    <scope>NUCLEOTIDE SEQUENCE [LARGE SCALE GENOMIC DNA]</scope>
</reference>